<reference evidence="3" key="1">
    <citation type="submission" date="2020-12" db="EMBL/GenBank/DDBJ databases">
        <title>Enhanced detection system for hospital associated transmission using whole genome sequencing surveillance.</title>
        <authorList>
            <person name="Harrison L.H."/>
            <person name="Van Tyne D."/>
            <person name="Marsh J.W."/>
            <person name="Griffith M.P."/>
            <person name="Snyder D.J."/>
            <person name="Cooper V.S."/>
            <person name="Mustapha M."/>
        </authorList>
    </citation>
    <scope>NUCLEOTIDE SEQUENCE</scope>
    <source>
        <strain evidence="3">PSB00042</strain>
    </source>
</reference>
<name>A0A8I1EAU0_PSEPU</name>
<evidence type="ECO:0000313" key="4">
    <source>
        <dbReference type="Proteomes" id="UP000637061"/>
    </source>
</evidence>
<dbReference type="Gene3D" id="1.10.8.1050">
    <property type="entry name" value="Antitoxin VbhA-like"/>
    <property type="match status" value="1"/>
</dbReference>
<protein>
    <submittedName>
        <fullName evidence="3">Antitoxin VbhA family protein</fullName>
    </submittedName>
</protein>
<gene>
    <name evidence="3" type="ORF">JEU22_00120</name>
</gene>
<accession>A0A8I1EAU0</accession>
<dbReference type="EMBL" id="JAEHTE010000001">
    <property type="protein sequence ID" value="MBI6882335.1"/>
    <property type="molecule type" value="Genomic_DNA"/>
</dbReference>
<dbReference type="Proteomes" id="UP000637061">
    <property type="component" value="Unassembled WGS sequence"/>
</dbReference>
<dbReference type="InterPro" id="IPR033788">
    <property type="entry name" value="VbhA-like"/>
</dbReference>
<dbReference type="Pfam" id="PF18495">
    <property type="entry name" value="VbhA"/>
    <property type="match status" value="1"/>
</dbReference>
<dbReference type="InterPro" id="IPR041535">
    <property type="entry name" value="VbhA"/>
</dbReference>
<evidence type="ECO:0000256" key="1">
    <source>
        <dbReference type="SAM" id="MobiDB-lite"/>
    </source>
</evidence>
<sequence>MNKSPESQNQRREAVSQERGSAALEGIQQTPLMKELTDKYVTGDLTIGQAIKKAREHYGYEP</sequence>
<organism evidence="3 4">
    <name type="scientific">Pseudomonas putida</name>
    <name type="common">Arthrobacter siderocapsulatus</name>
    <dbReference type="NCBI Taxonomy" id="303"/>
    <lineage>
        <taxon>Bacteria</taxon>
        <taxon>Pseudomonadati</taxon>
        <taxon>Pseudomonadota</taxon>
        <taxon>Gammaproteobacteria</taxon>
        <taxon>Pseudomonadales</taxon>
        <taxon>Pseudomonadaceae</taxon>
        <taxon>Pseudomonas</taxon>
    </lineage>
</organism>
<proteinExistence type="predicted"/>
<evidence type="ECO:0000313" key="3">
    <source>
        <dbReference type="EMBL" id="MBI6882335.1"/>
    </source>
</evidence>
<feature type="domain" description="Antitoxin VbhA" evidence="2">
    <location>
        <begin position="11"/>
        <end position="55"/>
    </location>
</feature>
<comment type="caution">
    <text evidence="3">The sequence shown here is derived from an EMBL/GenBank/DDBJ whole genome shotgun (WGS) entry which is preliminary data.</text>
</comment>
<dbReference type="RefSeq" id="WP_198745960.1">
    <property type="nucleotide sequence ID" value="NZ_JAEHTE010000001.1"/>
</dbReference>
<dbReference type="CDD" id="cd11586">
    <property type="entry name" value="VbhA_like"/>
    <property type="match status" value="1"/>
</dbReference>
<feature type="region of interest" description="Disordered" evidence="1">
    <location>
        <begin position="1"/>
        <end position="28"/>
    </location>
</feature>
<dbReference type="InterPro" id="IPR043038">
    <property type="entry name" value="VbhA_sf"/>
</dbReference>
<evidence type="ECO:0000259" key="2">
    <source>
        <dbReference type="Pfam" id="PF18495"/>
    </source>
</evidence>
<dbReference type="AlphaFoldDB" id="A0A8I1EAU0"/>